<evidence type="ECO:0000313" key="1">
    <source>
        <dbReference type="EMBL" id="KAL0465944.1"/>
    </source>
</evidence>
<dbReference type="Proteomes" id="UP001451303">
    <property type="component" value="Unassembled WGS sequence"/>
</dbReference>
<sequence>EQFIGLARYLFEAKTNGRPCTKCQLLSNPGPFFECISSGKSISKGTCSNCYYKGEGKSCSLRKGSGQCVFNFSQSLPTISTL</sequence>
<dbReference type="Pfam" id="PF12511">
    <property type="entry name" value="DUF3716"/>
    <property type="match status" value="1"/>
</dbReference>
<organism evidence="1 2">
    <name type="scientific">Neurospora intermedia</name>
    <dbReference type="NCBI Taxonomy" id="5142"/>
    <lineage>
        <taxon>Eukaryota</taxon>
        <taxon>Fungi</taxon>
        <taxon>Dikarya</taxon>
        <taxon>Ascomycota</taxon>
        <taxon>Pezizomycotina</taxon>
        <taxon>Sordariomycetes</taxon>
        <taxon>Sordariomycetidae</taxon>
        <taxon>Sordariales</taxon>
        <taxon>Sordariaceae</taxon>
        <taxon>Neurospora</taxon>
    </lineage>
</organism>
<evidence type="ECO:0000313" key="2">
    <source>
        <dbReference type="Proteomes" id="UP001451303"/>
    </source>
</evidence>
<gene>
    <name evidence="1" type="ORF">QR685DRAFT_451570</name>
</gene>
<reference evidence="1 2" key="1">
    <citation type="submission" date="2023-09" db="EMBL/GenBank/DDBJ databases">
        <title>Multi-omics analysis of a traditional fermented food reveals byproduct-associated fungal strains for waste-to-food upcycling.</title>
        <authorList>
            <consortium name="Lawrence Berkeley National Laboratory"/>
            <person name="Rekdal V.M."/>
            <person name="Villalobos-Escobedo J.M."/>
            <person name="Rodriguez-Valeron N."/>
            <person name="Garcia M.O."/>
            <person name="Vasquez D.P."/>
            <person name="Damayanti I."/>
            <person name="Sorensen P.M."/>
            <person name="Baidoo E.E."/>
            <person name="De Carvalho A.C."/>
            <person name="Riley R."/>
            <person name="Lipzen A."/>
            <person name="He G."/>
            <person name="Yan M."/>
            <person name="Haridas S."/>
            <person name="Daum C."/>
            <person name="Yoshinaga Y."/>
            <person name="Ng V."/>
            <person name="Grigoriev I.V."/>
            <person name="Munk R."/>
            <person name="Nuraida L."/>
            <person name="Wijaya C.H."/>
            <person name="Morales P.-C."/>
            <person name="Keasling J.D."/>
        </authorList>
    </citation>
    <scope>NUCLEOTIDE SEQUENCE [LARGE SCALE GENOMIC DNA]</scope>
    <source>
        <strain evidence="1 2">FGSC 2613</strain>
    </source>
</reference>
<feature type="non-terminal residue" evidence="1">
    <location>
        <position position="1"/>
    </location>
</feature>
<dbReference type="InterPro" id="IPR022190">
    <property type="entry name" value="DUF3716"/>
</dbReference>
<protein>
    <submittedName>
        <fullName evidence="1">Uncharacterized protein</fullName>
    </submittedName>
</protein>
<keyword evidence="2" id="KW-1185">Reference proteome</keyword>
<accession>A0ABR3CZU0</accession>
<name>A0ABR3CZU0_NEUIN</name>
<dbReference type="EMBL" id="JAVLET010000014">
    <property type="protein sequence ID" value="KAL0465944.1"/>
    <property type="molecule type" value="Genomic_DNA"/>
</dbReference>
<comment type="caution">
    <text evidence="1">The sequence shown here is derived from an EMBL/GenBank/DDBJ whole genome shotgun (WGS) entry which is preliminary data.</text>
</comment>
<proteinExistence type="predicted"/>